<keyword evidence="6 8" id="KW-1133">Transmembrane helix</keyword>
<keyword evidence="7 8" id="KW-0472">Membrane</keyword>
<evidence type="ECO:0000256" key="1">
    <source>
        <dbReference type="ARBA" id="ARBA00004651"/>
    </source>
</evidence>
<comment type="similarity">
    <text evidence="2">Belongs to the binding-protein-dependent transport system permease family. CysTW subfamily.</text>
</comment>
<feature type="transmembrane region" description="Helical" evidence="8">
    <location>
        <begin position="63"/>
        <end position="91"/>
    </location>
</feature>
<keyword evidence="4" id="KW-1003">Cell membrane</keyword>
<dbReference type="PROSITE" id="PS50928">
    <property type="entry name" value="ABC_TM1"/>
    <property type="match status" value="1"/>
</dbReference>
<protein>
    <submittedName>
        <fullName evidence="10">ABC transporter permease</fullName>
    </submittedName>
</protein>
<dbReference type="PANTHER" id="PTHR43848:SF2">
    <property type="entry name" value="PUTRESCINE TRANSPORT SYSTEM PERMEASE PROTEIN POTI"/>
    <property type="match status" value="1"/>
</dbReference>
<keyword evidence="11" id="KW-1185">Reference proteome</keyword>
<feature type="transmembrane region" description="Helical" evidence="8">
    <location>
        <begin position="188"/>
        <end position="208"/>
    </location>
</feature>
<feature type="transmembrane region" description="Helical" evidence="8">
    <location>
        <begin position="12"/>
        <end position="32"/>
    </location>
</feature>
<dbReference type="InterPro" id="IPR051789">
    <property type="entry name" value="Bact_Polyamine_Transport"/>
</dbReference>
<proteinExistence type="inferred from homology"/>
<dbReference type="PANTHER" id="PTHR43848">
    <property type="entry name" value="PUTRESCINE TRANSPORT SYSTEM PERMEASE PROTEIN POTI"/>
    <property type="match status" value="1"/>
</dbReference>
<dbReference type="SUPFAM" id="SSF161098">
    <property type="entry name" value="MetI-like"/>
    <property type="match status" value="1"/>
</dbReference>
<reference evidence="10" key="1">
    <citation type="submission" date="2024-01" db="EMBL/GenBank/DDBJ databases">
        <title>Genome sequence of Mycoplasma ciconiae type strain DSM 25251.</title>
        <authorList>
            <person name="Spergser J."/>
        </authorList>
    </citation>
    <scope>NUCLEOTIDE SEQUENCE [LARGE SCALE GENOMIC DNA]</scope>
    <source>
        <strain evidence="10">DSM 25251</strain>
    </source>
</reference>
<dbReference type="RefSeq" id="WP_330500408.1">
    <property type="nucleotide sequence ID" value="NZ_JAZDWZ010000001.1"/>
</dbReference>
<comment type="caution">
    <text evidence="10">The sequence shown here is derived from an EMBL/GenBank/DDBJ whole genome shotgun (WGS) entry which is preliminary data.</text>
</comment>
<dbReference type="InterPro" id="IPR000515">
    <property type="entry name" value="MetI-like"/>
</dbReference>
<gene>
    <name evidence="10" type="ORF">V2E24_00165</name>
</gene>
<comment type="subcellular location">
    <subcellularLocation>
        <location evidence="1">Cell membrane</location>
        <topology evidence="1">Multi-pass membrane protein</topology>
    </subcellularLocation>
</comment>
<evidence type="ECO:0000256" key="2">
    <source>
        <dbReference type="ARBA" id="ARBA00007069"/>
    </source>
</evidence>
<sequence>MSKLVKILKHSYIYIILGLMYIPLATGALFSFNDNSKKGGFLTNFDRFTFKHWANLFEDGRDIALVNSVIIAILVSVIVITLSLLTVYSIYKQKTKFIRGFVTGNSNIPLINPDNITAIGLVLFFGALFGVISSDSEGLWRVIIAQTIMALPYGISLMLPRSDKFNWNLFEASQDLGYSPFKSWFKTYFIYMIPSIIMVFIVTSFLSIDDFIITRTVSNTTTLGLKLYEGAFEPWALVLGTILLLFTLVGNAIYVIVKKASVSRNKIVVLDTNVIKKTRKNKNNNLKTNTTKWKKEALE</sequence>
<evidence type="ECO:0000256" key="3">
    <source>
        <dbReference type="ARBA" id="ARBA00022448"/>
    </source>
</evidence>
<evidence type="ECO:0000259" key="9">
    <source>
        <dbReference type="PROSITE" id="PS50928"/>
    </source>
</evidence>
<dbReference type="Gene3D" id="1.10.3720.10">
    <property type="entry name" value="MetI-like"/>
    <property type="match status" value="1"/>
</dbReference>
<dbReference type="InterPro" id="IPR035906">
    <property type="entry name" value="MetI-like_sf"/>
</dbReference>
<keyword evidence="3" id="KW-0813">Transport</keyword>
<keyword evidence="5 8" id="KW-0812">Transmembrane</keyword>
<evidence type="ECO:0000256" key="4">
    <source>
        <dbReference type="ARBA" id="ARBA00022475"/>
    </source>
</evidence>
<accession>A0ABU7MKE8</accession>
<feature type="transmembrane region" description="Helical" evidence="8">
    <location>
        <begin position="138"/>
        <end position="159"/>
    </location>
</feature>
<dbReference type="CDD" id="cd06261">
    <property type="entry name" value="TM_PBP2"/>
    <property type="match status" value="1"/>
</dbReference>
<evidence type="ECO:0000256" key="5">
    <source>
        <dbReference type="ARBA" id="ARBA00022692"/>
    </source>
</evidence>
<evidence type="ECO:0000313" key="10">
    <source>
        <dbReference type="EMBL" id="MEE3927993.1"/>
    </source>
</evidence>
<organism evidence="10 11">
    <name type="scientific">Mycoplasmopsis ciconiae</name>
    <dbReference type="NCBI Taxonomy" id="561067"/>
    <lineage>
        <taxon>Bacteria</taxon>
        <taxon>Bacillati</taxon>
        <taxon>Mycoplasmatota</taxon>
        <taxon>Mycoplasmoidales</taxon>
        <taxon>Metamycoplasmataceae</taxon>
        <taxon>Mycoplasmopsis</taxon>
    </lineage>
</organism>
<feature type="transmembrane region" description="Helical" evidence="8">
    <location>
        <begin position="112"/>
        <end position="132"/>
    </location>
</feature>
<name>A0ABU7MKE8_9BACT</name>
<dbReference type="Proteomes" id="UP001344817">
    <property type="component" value="Unassembled WGS sequence"/>
</dbReference>
<evidence type="ECO:0000256" key="7">
    <source>
        <dbReference type="ARBA" id="ARBA00023136"/>
    </source>
</evidence>
<feature type="domain" description="ABC transmembrane type-1" evidence="9">
    <location>
        <begin position="65"/>
        <end position="254"/>
    </location>
</feature>
<dbReference type="EMBL" id="JAZDWZ010000001">
    <property type="protein sequence ID" value="MEE3927993.1"/>
    <property type="molecule type" value="Genomic_DNA"/>
</dbReference>
<evidence type="ECO:0000256" key="8">
    <source>
        <dbReference type="SAM" id="Phobius"/>
    </source>
</evidence>
<evidence type="ECO:0000256" key="6">
    <source>
        <dbReference type="ARBA" id="ARBA00022989"/>
    </source>
</evidence>
<feature type="transmembrane region" description="Helical" evidence="8">
    <location>
        <begin position="235"/>
        <end position="257"/>
    </location>
</feature>
<evidence type="ECO:0000313" key="11">
    <source>
        <dbReference type="Proteomes" id="UP001344817"/>
    </source>
</evidence>